<dbReference type="Pfam" id="PF03891">
    <property type="entry name" value="DUF333"/>
    <property type="match status" value="1"/>
</dbReference>
<dbReference type="EMBL" id="PVTD01000002">
    <property type="protein sequence ID" value="PRY25585.1"/>
    <property type="molecule type" value="Genomic_DNA"/>
</dbReference>
<evidence type="ECO:0000313" key="2">
    <source>
        <dbReference type="EMBL" id="PRY25585.1"/>
    </source>
</evidence>
<dbReference type="PROSITE" id="PS51257">
    <property type="entry name" value="PROKAR_LIPOPROTEIN"/>
    <property type="match status" value="1"/>
</dbReference>
<name>A0A2T0RWL7_9RHOB</name>
<feature type="signal peptide" evidence="1">
    <location>
        <begin position="1"/>
        <end position="21"/>
    </location>
</feature>
<keyword evidence="3" id="KW-1185">Reference proteome</keyword>
<evidence type="ECO:0008006" key="4">
    <source>
        <dbReference type="Google" id="ProtNLM"/>
    </source>
</evidence>
<dbReference type="InterPro" id="IPR005590">
    <property type="entry name" value="DUF333"/>
</dbReference>
<evidence type="ECO:0000313" key="3">
    <source>
        <dbReference type="Proteomes" id="UP000239480"/>
    </source>
</evidence>
<dbReference type="Proteomes" id="UP000239480">
    <property type="component" value="Unassembled WGS sequence"/>
</dbReference>
<protein>
    <recommendedName>
        <fullName evidence="4">Hemolysin</fullName>
    </recommendedName>
</protein>
<comment type="caution">
    <text evidence="2">The sequence shown here is derived from an EMBL/GenBank/DDBJ whole genome shotgun (WGS) entry which is preliminary data.</text>
</comment>
<keyword evidence="1" id="KW-0732">Signal</keyword>
<gene>
    <name evidence="2" type="ORF">CLV78_102765</name>
</gene>
<accession>A0A2T0RWL7</accession>
<sequence length="79" mass="8160">MKRLMCLAAGLALAGCNSAPPANPVAQSVAGAENPAAAFCVKSGWEYFTETTPDGERGICRLPDGTEADAWELFRAASG</sequence>
<dbReference type="RefSeq" id="WP_106204463.1">
    <property type="nucleotide sequence ID" value="NZ_PVTD01000002.1"/>
</dbReference>
<reference evidence="2 3" key="1">
    <citation type="submission" date="2018-03" db="EMBL/GenBank/DDBJ databases">
        <title>Genomic Encyclopedia of Archaeal and Bacterial Type Strains, Phase II (KMG-II): from individual species to whole genera.</title>
        <authorList>
            <person name="Goeker M."/>
        </authorList>
    </citation>
    <scope>NUCLEOTIDE SEQUENCE [LARGE SCALE GENOMIC DNA]</scope>
    <source>
        <strain evidence="2 3">DSM 29328</strain>
    </source>
</reference>
<organism evidence="2 3">
    <name type="scientific">Aliiruegeria haliotis</name>
    <dbReference type="NCBI Taxonomy" id="1280846"/>
    <lineage>
        <taxon>Bacteria</taxon>
        <taxon>Pseudomonadati</taxon>
        <taxon>Pseudomonadota</taxon>
        <taxon>Alphaproteobacteria</taxon>
        <taxon>Rhodobacterales</taxon>
        <taxon>Roseobacteraceae</taxon>
        <taxon>Aliiruegeria</taxon>
    </lineage>
</organism>
<dbReference type="OrthoDB" id="148878at2"/>
<feature type="chain" id="PRO_5015573617" description="Hemolysin" evidence="1">
    <location>
        <begin position="22"/>
        <end position="79"/>
    </location>
</feature>
<dbReference type="AlphaFoldDB" id="A0A2T0RWL7"/>
<evidence type="ECO:0000256" key="1">
    <source>
        <dbReference type="SAM" id="SignalP"/>
    </source>
</evidence>
<proteinExistence type="predicted"/>